<comment type="caution">
    <text evidence="4">The sequence shown here is derived from an EMBL/GenBank/DDBJ whole genome shotgun (WGS) entry which is preliminary data.</text>
</comment>
<evidence type="ECO:0000313" key="5">
    <source>
        <dbReference type="Proteomes" id="UP000224915"/>
    </source>
</evidence>
<dbReference type="OrthoDB" id="9794429at2"/>
<dbReference type="SUPFAM" id="SSF53218">
    <property type="entry name" value="Molybdenum cofactor biosynthesis proteins"/>
    <property type="match status" value="1"/>
</dbReference>
<reference evidence="4 5" key="1">
    <citation type="submission" date="2017-10" db="EMBL/GenBank/DDBJ databases">
        <title>Sequencing the genomes of 1000 actinobacteria strains.</title>
        <authorList>
            <person name="Klenk H.-P."/>
        </authorList>
    </citation>
    <scope>NUCLEOTIDE SEQUENCE [LARGE SCALE GENOMIC DNA]</scope>
    <source>
        <strain evidence="4 5">DSM 21801</strain>
    </source>
</reference>
<sequence>MPARIAVVITVSDRSAAGERPDASGPRAVELLTQAGFGVSSSVVPDGAASVTEALTLALGSGADLVLTLGGTGIGPRDRTPEGTAPVLDREVPGIAELLRERGRRAAPAAALSRGIAGVAGSALVVNLPGSPKAVAESLEVLLPLVPHALDQIAGGDH</sequence>
<protein>
    <submittedName>
        <fullName evidence="4">Molybdenum cofactor synthesis domain-containing protein</fullName>
    </submittedName>
</protein>
<keyword evidence="5" id="KW-1185">Reference proteome</keyword>
<accession>A0A2A9D596</accession>
<dbReference type="UniPathway" id="UPA00344"/>
<evidence type="ECO:0000256" key="2">
    <source>
        <dbReference type="ARBA" id="ARBA00023150"/>
    </source>
</evidence>
<keyword evidence="2" id="KW-0501">Molybdenum cofactor biosynthesis</keyword>
<dbReference type="Gene3D" id="3.40.980.10">
    <property type="entry name" value="MoaB/Mog-like domain"/>
    <property type="match status" value="1"/>
</dbReference>
<dbReference type="NCBIfam" id="TIGR00177">
    <property type="entry name" value="molyb_syn"/>
    <property type="match status" value="1"/>
</dbReference>
<evidence type="ECO:0000259" key="3">
    <source>
        <dbReference type="SMART" id="SM00852"/>
    </source>
</evidence>
<comment type="pathway">
    <text evidence="1">Cofactor biosynthesis; molybdopterin biosynthesis.</text>
</comment>
<dbReference type="GO" id="GO:0006777">
    <property type="term" value="P:Mo-molybdopterin cofactor biosynthetic process"/>
    <property type="evidence" value="ECO:0007669"/>
    <property type="project" value="UniProtKB-KW"/>
</dbReference>
<name>A0A2A9D596_9MICO</name>
<dbReference type="InterPro" id="IPR036425">
    <property type="entry name" value="MoaB/Mog-like_dom_sf"/>
</dbReference>
<gene>
    <name evidence="4" type="ORF">ATL40_2649</name>
</gene>
<dbReference type="PROSITE" id="PS01078">
    <property type="entry name" value="MOCF_BIOSYNTHESIS_1"/>
    <property type="match status" value="1"/>
</dbReference>
<dbReference type="CDD" id="cd00886">
    <property type="entry name" value="MogA_MoaB"/>
    <property type="match status" value="1"/>
</dbReference>
<dbReference type="InterPro" id="IPR008284">
    <property type="entry name" value="MoCF_biosynth_CS"/>
</dbReference>
<dbReference type="Proteomes" id="UP000224915">
    <property type="component" value="Unassembled WGS sequence"/>
</dbReference>
<organism evidence="4 5">
    <name type="scientific">Serinibacter salmoneus</name>
    <dbReference type="NCBI Taxonomy" id="556530"/>
    <lineage>
        <taxon>Bacteria</taxon>
        <taxon>Bacillati</taxon>
        <taxon>Actinomycetota</taxon>
        <taxon>Actinomycetes</taxon>
        <taxon>Micrococcales</taxon>
        <taxon>Beutenbergiaceae</taxon>
        <taxon>Serinibacter</taxon>
    </lineage>
</organism>
<dbReference type="InterPro" id="IPR001453">
    <property type="entry name" value="MoaB/Mog_dom"/>
</dbReference>
<dbReference type="Pfam" id="PF00994">
    <property type="entry name" value="MoCF_biosynth"/>
    <property type="match status" value="1"/>
</dbReference>
<dbReference type="InterPro" id="IPR051920">
    <property type="entry name" value="MPT_Adenylyltrnsfr/MoaC-Rel"/>
</dbReference>
<dbReference type="SMART" id="SM00852">
    <property type="entry name" value="MoCF_biosynth"/>
    <property type="match status" value="1"/>
</dbReference>
<dbReference type="PANTHER" id="PTHR43764:SF1">
    <property type="entry name" value="MOLYBDOPTERIN MOLYBDOTRANSFERASE"/>
    <property type="match status" value="1"/>
</dbReference>
<dbReference type="PANTHER" id="PTHR43764">
    <property type="entry name" value="MOLYBDENUM COFACTOR BIOSYNTHESIS"/>
    <property type="match status" value="1"/>
</dbReference>
<evidence type="ECO:0000313" key="4">
    <source>
        <dbReference type="EMBL" id="PFG21030.1"/>
    </source>
</evidence>
<dbReference type="RefSeq" id="WP_098469928.1">
    <property type="nucleotide sequence ID" value="NZ_PDJD01000001.1"/>
</dbReference>
<evidence type="ECO:0000256" key="1">
    <source>
        <dbReference type="ARBA" id="ARBA00005046"/>
    </source>
</evidence>
<proteinExistence type="predicted"/>
<feature type="domain" description="MoaB/Mog" evidence="3">
    <location>
        <begin position="7"/>
        <end position="149"/>
    </location>
</feature>
<dbReference type="EMBL" id="PDJD01000001">
    <property type="protein sequence ID" value="PFG21030.1"/>
    <property type="molecule type" value="Genomic_DNA"/>
</dbReference>
<dbReference type="AlphaFoldDB" id="A0A2A9D596"/>